<accession>A0ABS1KM36</accession>
<protein>
    <submittedName>
        <fullName evidence="1">Uncharacterized protein</fullName>
    </submittedName>
</protein>
<dbReference type="Proteomes" id="UP000613030">
    <property type="component" value="Unassembled WGS sequence"/>
</dbReference>
<evidence type="ECO:0000313" key="1">
    <source>
        <dbReference type="EMBL" id="MBL0740393.1"/>
    </source>
</evidence>
<gene>
    <name evidence="1" type="ORF">JI741_04150</name>
</gene>
<dbReference type="EMBL" id="JAERRB010000001">
    <property type="protein sequence ID" value="MBL0740393.1"/>
    <property type="molecule type" value="Genomic_DNA"/>
</dbReference>
<comment type="caution">
    <text evidence="1">The sequence shown here is derived from an EMBL/GenBank/DDBJ whole genome shotgun (WGS) entry which is preliminary data.</text>
</comment>
<sequence>MKILLILSALVLLVVLLTSFAFRSKRKIETILNYGPFTVKAETVSGQTFNANYGIVKQSTIRYSVWHKDKIVEYPNELQGNTGYSHLWRVYVLEGAPKPTLIAGSQSLFMINEENGEAVVKTLHTQDSDFAGFQFLDEQDGQPGVPIPVYMDSDLKRVDTLKGGDYLLINKQLLLHIPDLKMTTLQNQKRVVDDYYFMSAGGVVAVSPDKKNLVFMGGKTVEGPAYIYGMIVYDDYATKSEYLVPYDRTLTRSIELNYDNREWFKTYFEWVMDKDNHYRLQVRQYDVLPFWQGRYADKNVVYQLTPVNNEMQQVFADFILQQLGLTKEAIHPGGQYSSNMMIIHYKNHKFSLWLRPEDKIVVLMPEESFGPLAEEQIKIIHELGDAFNEQLAKGEYQSNFTGF</sequence>
<dbReference type="RefSeq" id="WP_202007654.1">
    <property type="nucleotide sequence ID" value="NZ_JAERRB010000001.1"/>
</dbReference>
<evidence type="ECO:0000313" key="2">
    <source>
        <dbReference type="Proteomes" id="UP000613030"/>
    </source>
</evidence>
<proteinExistence type="predicted"/>
<reference evidence="1 2" key="1">
    <citation type="submission" date="2021-01" db="EMBL/GenBank/DDBJ databases">
        <title>Chryseolinea sp. Jin1 Genome sequencing and assembly.</title>
        <authorList>
            <person name="Kim I."/>
        </authorList>
    </citation>
    <scope>NUCLEOTIDE SEQUENCE [LARGE SCALE GENOMIC DNA]</scope>
    <source>
        <strain evidence="1 2">Jin1</strain>
    </source>
</reference>
<name>A0ABS1KM36_9BACT</name>
<organism evidence="1 2">
    <name type="scientific">Chryseolinea lacunae</name>
    <dbReference type="NCBI Taxonomy" id="2801331"/>
    <lineage>
        <taxon>Bacteria</taxon>
        <taxon>Pseudomonadati</taxon>
        <taxon>Bacteroidota</taxon>
        <taxon>Cytophagia</taxon>
        <taxon>Cytophagales</taxon>
        <taxon>Fulvivirgaceae</taxon>
        <taxon>Chryseolinea</taxon>
    </lineage>
</organism>
<keyword evidence="2" id="KW-1185">Reference proteome</keyword>